<dbReference type="Proteomes" id="UP000469430">
    <property type="component" value="Unassembled WGS sequence"/>
</dbReference>
<sequence length="67" mass="7524">MLNTTGDKAATLIYGPSGFRVIRPGTFVTCAVSGEKILLQDLRYWNVDRQEPYASAEISTRRFLEQA</sequence>
<dbReference type="RefSeq" id="WP_161389270.1">
    <property type="nucleotide sequence ID" value="NZ_JBHSCP010000001.1"/>
</dbReference>
<keyword evidence="2" id="KW-1185">Reference proteome</keyword>
<gene>
    <name evidence="1" type="ORF">GRI97_00875</name>
</gene>
<evidence type="ECO:0000313" key="2">
    <source>
        <dbReference type="Proteomes" id="UP000469430"/>
    </source>
</evidence>
<dbReference type="AlphaFoldDB" id="A0A6I4TR00"/>
<proteinExistence type="predicted"/>
<dbReference type="Pfam" id="PF09866">
    <property type="entry name" value="DUF2093"/>
    <property type="match status" value="1"/>
</dbReference>
<evidence type="ECO:0000313" key="1">
    <source>
        <dbReference type="EMBL" id="MXO97540.1"/>
    </source>
</evidence>
<reference evidence="1 2" key="1">
    <citation type="submission" date="2019-12" db="EMBL/GenBank/DDBJ databases">
        <title>Genomic-based taxomic classification of the family Erythrobacteraceae.</title>
        <authorList>
            <person name="Xu L."/>
        </authorList>
    </citation>
    <scope>NUCLEOTIDE SEQUENCE [LARGE SCALE GENOMIC DNA]</scope>
    <source>
        <strain evidence="1 2">S36</strain>
    </source>
</reference>
<name>A0A6I4TR00_9SPHN</name>
<dbReference type="InterPro" id="IPR018661">
    <property type="entry name" value="DUF2093"/>
</dbReference>
<protein>
    <submittedName>
        <fullName evidence="1">DUF2093 domain-containing protein</fullName>
    </submittedName>
</protein>
<comment type="caution">
    <text evidence="1">The sequence shown here is derived from an EMBL/GenBank/DDBJ whole genome shotgun (WGS) entry which is preliminary data.</text>
</comment>
<dbReference type="OrthoDB" id="9801906at2"/>
<accession>A0A6I4TR00</accession>
<organism evidence="1 2">
    <name type="scientific">Croceibacterium xixiisoli</name>
    <dbReference type="NCBI Taxonomy" id="1476466"/>
    <lineage>
        <taxon>Bacteria</taxon>
        <taxon>Pseudomonadati</taxon>
        <taxon>Pseudomonadota</taxon>
        <taxon>Alphaproteobacteria</taxon>
        <taxon>Sphingomonadales</taxon>
        <taxon>Erythrobacteraceae</taxon>
        <taxon>Croceibacterium</taxon>
    </lineage>
</organism>
<dbReference type="EMBL" id="WTYJ01000001">
    <property type="protein sequence ID" value="MXO97540.1"/>
    <property type="molecule type" value="Genomic_DNA"/>
</dbReference>